<reference evidence="2 3" key="1">
    <citation type="submission" date="2021-07" db="EMBL/GenBank/DDBJ databases">
        <authorList>
            <person name="So Y."/>
        </authorList>
    </citation>
    <scope>NUCLEOTIDE SEQUENCE [LARGE SCALE GENOMIC DNA]</scope>
    <source>
        <strain evidence="2 3">HJA6</strain>
    </source>
</reference>
<dbReference type="Pfam" id="PF02602">
    <property type="entry name" value="HEM4"/>
    <property type="match status" value="1"/>
</dbReference>
<dbReference type="CDD" id="cd06578">
    <property type="entry name" value="HemD"/>
    <property type="match status" value="1"/>
</dbReference>
<accession>A0ABS7AAV4</accession>
<evidence type="ECO:0000313" key="2">
    <source>
        <dbReference type="EMBL" id="MBW6399434.1"/>
    </source>
</evidence>
<dbReference type="Gene3D" id="3.40.50.10090">
    <property type="match status" value="2"/>
</dbReference>
<gene>
    <name evidence="2" type="ORF">KPL78_16370</name>
</gene>
<organism evidence="2 3">
    <name type="scientific">Roseomonas alba</name>
    <dbReference type="NCBI Taxonomy" id="2846776"/>
    <lineage>
        <taxon>Bacteria</taxon>
        <taxon>Pseudomonadati</taxon>
        <taxon>Pseudomonadota</taxon>
        <taxon>Alphaproteobacteria</taxon>
        <taxon>Acetobacterales</taxon>
        <taxon>Roseomonadaceae</taxon>
        <taxon>Roseomonas</taxon>
    </lineage>
</organism>
<evidence type="ECO:0000313" key="3">
    <source>
        <dbReference type="Proteomes" id="UP001196565"/>
    </source>
</evidence>
<proteinExistence type="predicted"/>
<sequence>MPRLTISAPGAAVLITRPEPGAAETAAACAARGWTPVLAPSLLLRSCPPATLPPAQALLLPSRAAARALPASALPVLAVGEGTAAEARARGFTRVAAAGGDAAALAAAAAAGFDPQAGPLLLAVGRGYGAELAAALRGRGFRVLRRVVYAAAPAISLPDAARDALRAGRVAAALFTSPRGARITIALIRRAGLAEAAGTIRAIVISPRIAQVLAPLPWASVAITPGPDPALLPACLGPPPV</sequence>
<name>A0ABS7AAV4_9PROT</name>
<protein>
    <submittedName>
        <fullName evidence="2">Uroporphyrinogen-III synthase</fullName>
    </submittedName>
</protein>
<dbReference type="InterPro" id="IPR003754">
    <property type="entry name" value="4pyrrol_synth_uPrphyn_synth"/>
</dbReference>
<dbReference type="RefSeq" id="WP_219764037.1">
    <property type="nucleotide sequence ID" value="NZ_JAHYBZ010000005.1"/>
</dbReference>
<evidence type="ECO:0000259" key="1">
    <source>
        <dbReference type="Pfam" id="PF02602"/>
    </source>
</evidence>
<dbReference type="Proteomes" id="UP001196565">
    <property type="component" value="Unassembled WGS sequence"/>
</dbReference>
<comment type="caution">
    <text evidence="2">The sequence shown here is derived from an EMBL/GenBank/DDBJ whole genome shotgun (WGS) entry which is preliminary data.</text>
</comment>
<dbReference type="InterPro" id="IPR036108">
    <property type="entry name" value="4pyrrol_syn_uPrphyn_synt_sf"/>
</dbReference>
<dbReference type="SUPFAM" id="SSF69618">
    <property type="entry name" value="HemD-like"/>
    <property type="match status" value="1"/>
</dbReference>
<keyword evidence="3" id="KW-1185">Reference proteome</keyword>
<dbReference type="EMBL" id="JAHYBZ010000005">
    <property type="protein sequence ID" value="MBW6399434.1"/>
    <property type="molecule type" value="Genomic_DNA"/>
</dbReference>
<feature type="domain" description="Tetrapyrrole biosynthesis uroporphyrinogen III synthase" evidence="1">
    <location>
        <begin position="24"/>
        <end position="228"/>
    </location>
</feature>